<dbReference type="Pfam" id="PF12850">
    <property type="entry name" value="Metallophos_2"/>
    <property type="match status" value="1"/>
</dbReference>
<dbReference type="InterPro" id="IPR029052">
    <property type="entry name" value="Metallo-depent_PP-like"/>
</dbReference>
<evidence type="ECO:0000313" key="3">
    <source>
        <dbReference type="EMBL" id="BES80436.1"/>
    </source>
</evidence>
<dbReference type="PANTHER" id="PTHR43165">
    <property type="entry name" value="METALLOPHOSPHOESTERASE"/>
    <property type="match status" value="1"/>
</dbReference>
<dbReference type="SUPFAM" id="SSF56300">
    <property type="entry name" value="Metallo-dependent phosphatases"/>
    <property type="match status" value="1"/>
</dbReference>
<dbReference type="InterPro" id="IPR024654">
    <property type="entry name" value="Calcineurin-like_PHP_lpxH"/>
</dbReference>
<dbReference type="InterPro" id="IPR000979">
    <property type="entry name" value="Phosphodiesterase_MJ0936/Vps29"/>
</dbReference>
<dbReference type="InterPro" id="IPR041802">
    <property type="entry name" value="MPP_YfcE"/>
</dbReference>
<dbReference type="EMBL" id="AP028907">
    <property type="protein sequence ID" value="BES80436.1"/>
    <property type="molecule type" value="Genomic_DNA"/>
</dbReference>
<dbReference type="RefSeq" id="WP_338250674.1">
    <property type="nucleotide sequence ID" value="NZ_AP028907.1"/>
</dbReference>
<evidence type="ECO:0000313" key="4">
    <source>
        <dbReference type="Proteomes" id="UP001341135"/>
    </source>
</evidence>
<keyword evidence="1" id="KW-0479">Metal-binding</keyword>
<dbReference type="EC" id="3.1.4.-" evidence="1"/>
<dbReference type="InterPro" id="IPR053193">
    <property type="entry name" value="MetalloPDE_YfcE-like"/>
</dbReference>
<name>A0ABM8IS86_9CREN</name>
<evidence type="ECO:0000256" key="1">
    <source>
        <dbReference type="RuleBase" id="RU362039"/>
    </source>
</evidence>
<gene>
    <name evidence="3" type="ORF">PABY_00030</name>
</gene>
<comment type="cofactor">
    <cofactor evidence="1">
        <name>a divalent metal cation</name>
        <dbReference type="ChEBI" id="CHEBI:60240"/>
    </cofactor>
</comment>
<dbReference type="Proteomes" id="UP001341135">
    <property type="component" value="Chromosome"/>
</dbReference>
<dbReference type="NCBIfam" id="TIGR00040">
    <property type="entry name" value="yfcE"/>
    <property type="match status" value="1"/>
</dbReference>
<keyword evidence="4" id="KW-1185">Reference proteome</keyword>
<dbReference type="GeneID" id="89288027"/>
<sequence>MIIGVVSDTHDNQEAARRAARLLVERGAELVLHLGDIVAPFTLRRFSEDGVKRLIAVYGNNCGERLGLQRVAASLGYEIHEWPHTVEIAGRRILMLHGTGPAEKTRGFVEALAASGRYDAVLYGHTHEVDVRRMGSTLVLNPGEACGCLTGRRTVALLDTETMEAEILEI</sequence>
<organism evidence="3 4">
    <name type="scientific">Pyrodictium abyssi</name>
    <dbReference type="NCBI Taxonomy" id="54256"/>
    <lineage>
        <taxon>Archaea</taxon>
        <taxon>Thermoproteota</taxon>
        <taxon>Thermoprotei</taxon>
        <taxon>Desulfurococcales</taxon>
        <taxon>Pyrodictiaceae</taxon>
        <taxon>Pyrodictium</taxon>
    </lineage>
</organism>
<protein>
    <recommendedName>
        <fullName evidence="1">Phosphoesterase</fullName>
        <ecNumber evidence="1">3.1.4.-</ecNumber>
    </recommendedName>
</protein>
<dbReference type="PANTHER" id="PTHR43165:SF1">
    <property type="entry name" value="PHOSPHODIESTERASE MJ0936"/>
    <property type="match status" value="1"/>
</dbReference>
<dbReference type="CDD" id="cd00841">
    <property type="entry name" value="MPP_YfcE"/>
    <property type="match status" value="1"/>
</dbReference>
<dbReference type="Gene3D" id="3.60.21.10">
    <property type="match status" value="1"/>
</dbReference>
<reference evidence="3 4" key="1">
    <citation type="submission" date="2023-09" db="EMBL/GenBank/DDBJ databases">
        <title>Pyrofollis japonicus gen. nov. sp. nov., a novel member of the family Pyrodictiaceae isolated from the Iheya North hydrothermal field.</title>
        <authorList>
            <person name="Miyazaki U."/>
            <person name="Sanari M."/>
            <person name="Tame A."/>
            <person name="Kitajima M."/>
            <person name="Okamoto A."/>
            <person name="Sawayama S."/>
            <person name="Miyazaki J."/>
            <person name="Takai K."/>
            <person name="Nakagawa S."/>
        </authorList>
    </citation>
    <scope>NUCLEOTIDE SEQUENCE [LARGE SCALE GENOMIC DNA]</scope>
    <source>
        <strain evidence="3 4">AV2</strain>
    </source>
</reference>
<accession>A0ABM8IS86</accession>
<proteinExistence type="inferred from homology"/>
<evidence type="ECO:0000259" key="2">
    <source>
        <dbReference type="Pfam" id="PF12850"/>
    </source>
</evidence>
<feature type="domain" description="Calcineurin-like phosphoesterase" evidence="2">
    <location>
        <begin position="1"/>
        <end position="162"/>
    </location>
</feature>
<comment type="similarity">
    <text evidence="1">Belongs to the metallophosphoesterase superfamily. YfcE family.</text>
</comment>